<evidence type="ECO:0000259" key="1">
    <source>
        <dbReference type="PROSITE" id="PS50112"/>
    </source>
</evidence>
<dbReference type="Proteomes" id="UP000301751">
    <property type="component" value="Unassembled WGS sequence"/>
</dbReference>
<accession>A0A480AWK2</accession>
<evidence type="ECO:0000313" key="3">
    <source>
        <dbReference type="Proteomes" id="UP000301751"/>
    </source>
</evidence>
<dbReference type="PROSITE" id="PS50112">
    <property type="entry name" value="PAS"/>
    <property type="match status" value="1"/>
</dbReference>
<protein>
    <recommendedName>
        <fullName evidence="1">PAS domain-containing protein</fullName>
    </recommendedName>
</protein>
<reference evidence="3" key="1">
    <citation type="submission" date="2019-03" db="EMBL/GenBank/DDBJ databases">
        <title>Aquabacterium pictum sp.nov., the first bacteriochlorophyll a-containing freshwater bacterium in the genus Aquabacterium of the class Betaproteobacteria.</title>
        <authorList>
            <person name="Hirose S."/>
            <person name="Tank M."/>
            <person name="Hara E."/>
            <person name="Tamaki H."/>
            <person name="Takaichi S."/>
            <person name="Haruta S."/>
            <person name="Hanada S."/>
        </authorList>
    </citation>
    <scope>NUCLEOTIDE SEQUENCE [LARGE SCALE GENOMIC DNA]</scope>
    <source>
        <strain evidence="3">W35</strain>
    </source>
</reference>
<dbReference type="Gene3D" id="3.30.450.20">
    <property type="entry name" value="PAS domain"/>
    <property type="match status" value="1"/>
</dbReference>
<dbReference type="AlphaFoldDB" id="A0A480AWK2"/>
<dbReference type="EMBL" id="BJCL01000005">
    <property type="protein sequence ID" value="GCL63178.1"/>
    <property type="molecule type" value="Genomic_DNA"/>
</dbReference>
<gene>
    <name evidence="2" type="ORF">AQPW35_22590</name>
</gene>
<keyword evidence="3" id="KW-1185">Reference proteome</keyword>
<organism evidence="2 3">
    <name type="scientific">Pseudaquabacterium pictum</name>
    <dbReference type="NCBI Taxonomy" id="2315236"/>
    <lineage>
        <taxon>Bacteria</taxon>
        <taxon>Pseudomonadati</taxon>
        <taxon>Pseudomonadota</taxon>
        <taxon>Betaproteobacteria</taxon>
        <taxon>Burkholderiales</taxon>
        <taxon>Sphaerotilaceae</taxon>
        <taxon>Pseudaquabacterium</taxon>
    </lineage>
</organism>
<evidence type="ECO:0000313" key="2">
    <source>
        <dbReference type="EMBL" id="GCL63178.1"/>
    </source>
</evidence>
<dbReference type="SUPFAM" id="SSF55785">
    <property type="entry name" value="PYP-like sensor domain (PAS domain)"/>
    <property type="match status" value="1"/>
</dbReference>
<name>A0A480AWK2_9BURK</name>
<dbReference type="InterPro" id="IPR035965">
    <property type="entry name" value="PAS-like_dom_sf"/>
</dbReference>
<comment type="caution">
    <text evidence="2">The sequence shown here is derived from an EMBL/GenBank/DDBJ whole genome shotgun (WGS) entry which is preliminary data.</text>
</comment>
<dbReference type="InterPro" id="IPR000014">
    <property type="entry name" value="PAS"/>
</dbReference>
<proteinExistence type="predicted"/>
<sequence>MAADSQKDATCQSSPAMSTLQALHFSDAGLLPALQQLSDADIDTLEFGVIGIDASGVVRRYNAFESRLAGLSSQRVLGHPLFTVVAPCMNNFMVAQRFVDAATAALPLDVTIDYVLTLRMRPVKVKLRLLATPGEGMRYVLVLRPS</sequence>
<feature type="domain" description="PAS" evidence="1">
    <location>
        <begin position="42"/>
        <end position="87"/>
    </location>
</feature>